<dbReference type="AlphaFoldDB" id="A0A538UDU4"/>
<evidence type="ECO:0000313" key="2">
    <source>
        <dbReference type="EMBL" id="TMQ74071.1"/>
    </source>
</evidence>
<organism evidence="2 3">
    <name type="scientific">Eiseniibacteriota bacterium</name>
    <dbReference type="NCBI Taxonomy" id="2212470"/>
    <lineage>
        <taxon>Bacteria</taxon>
        <taxon>Candidatus Eiseniibacteriota</taxon>
    </lineage>
</organism>
<proteinExistence type="predicted"/>
<dbReference type="Proteomes" id="UP000319771">
    <property type="component" value="Unassembled WGS sequence"/>
</dbReference>
<gene>
    <name evidence="2" type="ORF">E6K81_01475</name>
</gene>
<evidence type="ECO:0000256" key="1">
    <source>
        <dbReference type="SAM" id="Coils"/>
    </source>
</evidence>
<feature type="coiled-coil region" evidence="1">
    <location>
        <begin position="103"/>
        <end position="158"/>
    </location>
</feature>
<protein>
    <submittedName>
        <fullName evidence="2">Uncharacterized protein</fullName>
    </submittedName>
</protein>
<comment type="caution">
    <text evidence="2">The sequence shown here is derived from an EMBL/GenBank/DDBJ whole genome shotgun (WGS) entry which is preliminary data.</text>
</comment>
<reference evidence="2 3" key="1">
    <citation type="journal article" date="2019" name="Nat. Microbiol.">
        <title>Mediterranean grassland soil C-N compound turnover is dependent on rainfall and depth, and is mediated by genomically divergent microorganisms.</title>
        <authorList>
            <person name="Diamond S."/>
            <person name="Andeer P.F."/>
            <person name="Li Z."/>
            <person name="Crits-Christoph A."/>
            <person name="Burstein D."/>
            <person name="Anantharaman K."/>
            <person name="Lane K.R."/>
            <person name="Thomas B.C."/>
            <person name="Pan C."/>
            <person name="Northen T.R."/>
            <person name="Banfield J.F."/>
        </authorList>
    </citation>
    <scope>NUCLEOTIDE SEQUENCE [LARGE SCALE GENOMIC DNA]</scope>
    <source>
        <strain evidence="2">WS_11</strain>
    </source>
</reference>
<evidence type="ECO:0000313" key="3">
    <source>
        <dbReference type="Proteomes" id="UP000319771"/>
    </source>
</evidence>
<name>A0A538UDU4_UNCEI</name>
<dbReference type="EMBL" id="VBPB01000017">
    <property type="protein sequence ID" value="TMQ74071.1"/>
    <property type="molecule type" value="Genomic_DNA"/>
</dbReference>
<accession>A0A538UDU4</accession>
<sequence>MRAPRVVFVAVLLVAVGSAGVFFQKYHQSTTALAAEQAENEATRGHYAAAIGSIAAIQDSLNAIVLGDAAARLTPSGYEVERNLSASQGDLVLAKIGLLKAGVERSKARIEELDRNLKKSGLKIEGLERLMASLRRSVAKKEEMIAQLTTQVDSLHTQVDGLTASNEEKRQELGTVFCMMGSKKELTTAGAVVATGGVLGLGKTLKPTGDIDESRCLAIDTDQESTVDIPAKKALVVSAQPATSYALESLGDHTLLRILDPKEFRKVRHLVIVTKSA</sequence>
<keyword evidence="1" id="KW-0175">Coiled coil</keyword>